<proteinExistence type="predicted"/>
<feature type="transmembrane region" description="Helical" evidence="2">
    <location>
        <begin position="57"/>
        <end position="77"/>
    </location>
</feature>
<dbReference type="EMBL" id="NAJQ01000642">
    <property type="protein sequence ID" value="TKA66483.1"/>
    <property type="molecule type" value="Genomic_DNA"/>
</dbReference>
<keyword evidence="2" id="KW-0472">Membrane</keyword>
<evidence type="ECO:0000313" key="4">
    <source>
        <dbReference type="Proteomes" id="UP000309340"/>
    </source>
</evidence>
<organism evidence="3 4">
    <name type="scientific">Friedmanniomyces simplex</name>
    <dbReference type="NCBI Taxonomy" id="329884"/>
    <lineage>
        <taxon>Eukaryota</taxon>
        <taxon>Fungi</taxon>
        <taxon>Dikarya</taxon>
        <taxon>Ascomycota</taxon>
        <taxon>Pezizomycotina</taxon>
        <taxon>Dothideomycetes</taxon>
        <taxon>Dothideomycetidae</taxon>
        <taxon>Mycosphaerellales</taxon>
        <taxon>Teratosphaeriaceae</taxon>
        <taxon>Friedmanniomyces</taxon>
    </lineage>
</organism>
<accession>A0A4U0WV84</accession>
<evidence type="ECO:0000256" key="2">
    <source>
        <dbReference type="SAM" id="Phobius"/>
    </source>
</evidence>
<gene>
    <name evidence="3" type="ORF">B0A55_10066</name>
</gene>
<evidence type="ECO:0000256" key="1">
    <source>
        <dbReference type="SAM" id="MobiDB-lite"/>
    </source>
</evidence>
<comment type="caution">
    <text evidence="3">The sequence shown here is derived from an EMBL/GenBank/DDBJ whole genome shotgun (WGS) entry which is preliminary data.</text>
</comment>
<sequence length="268" mass="30171">MFNPFDRSAKTAPSHYPRLVFHGLRTFQLVSSVIVGGIMSFFIWHLTHDHWSTPWTFIWLTAASLFSIAALFFTIVLHCCIGLNPRLNIALNGFLTILWALSWSLLTYYMGGTLANVCDKAHWHEDTGIMVCRIYKALFTFTLIGFNAPSVSTLAALGLDIYVRRQQTRRGVYRLHDLDSKSRPEATRGPFTDAVAANENYAHGGLQQEPRESLAWEEPRASMGPYAERGDGHGHGHGHGQAQGYAVPEAQFEYDTQYRGGHDERALR</sequence>
<protein>
    <recommendedName>
        <fullName evidence="5">MARVEL domain-containing protein</fullName>
    </recommendedName>
</protein>
<reference evidence="3 4" key="1">
    <citation type="submission" date="2017-03" db="EMBL/GenBank/DDBJ databases">
        <title>Genomes of endolithic fungi from Antarctica.</title>
        <authorList>
            <person name="Coleine C."/>
            <person name="Masonjones S."/>
            <person name="Stajich J.E."/>
        </authorList>
    </citation>
    <scope>NUCLEOTIDE SEQUENCE [LARGE SCALE GENOMIC DNA]</scope>
    <source>
        <strain evidence="3 4">CCFEE 5184</strain>
    </source>
</reference>
<dbReference type="AlphaFoldDB" id="A0A4U0WV84"/>
<name>A0A4U0WV84_9PEZI</name>
<evidence type="ECO:0008006" key="5">
    <source>
        <dbReference type="Google" id="ProtNLM"/>
    </source>
</evidence>
<keyword evidence="4" id="KW-1185">Reference proteome</keyword>
<feature type="transmembrane region" description="Helical" evidence="2">
    <location>
        <begin position="26"/>
        <end position="45"/>
    </location>
</feature>
<keyword evidence="2" id="KW-0812">Transmembrane</keyword>
<dbReference type="OrthoDB" id="5344006at2759"/>
<keyword evidence="2" id="KW-1133">Transmembrane helix</keyword>
<feature type="region of interest" description="Disordered" evidence="1">
    <location>
        <begin position="221"/>
        <end position="268"/>
    </location>
</feature>
<dbReference type="Proteomes" id="UP000309340">
    <property type="component" value="Unassembled WGS sequence"/>
</dbReference>
<feature type="transmembrane region" description="Helical" evidence="2">
    <location>
        <begin position="138"/>
        <end position="163"/>
    </location>
</feature>
<evidence type="ECO:0000313" key="3">
    <source>
        <dbReference type="EMBL" id="TKA66483.1"/>
    </source>
</evidence>
<feature type="transmembrane region" description="Helical" evidence="2">
    <location>
        <begin position="89"/>
        <end position="110"/>
    </location>
</feature>